<keyword evidence="3" id="KW-1185">Reference proteome</keyword>
<feature type="transmembrane region" description="Helical" evidence="1">
    <location>
        <begin position="174"/>
        <end position="194"/>
    </location>
</feature>
<keyword evidence="1" id="KW-0472">Membrane</keyword>
<gene>
    <name evidence="2" type="ORF">M2319_003778</name>
</gene>
<dbReference type="RefSeq" id="WP_264603005.1">
    <property type="nucleotide sequence ID" value="NZ_JAOQNS010000012.1"/>
</dbReference>
<feature type="transmembrane region" description="Helical" evidence="1">
    <location>
        <begin position="93"/>
        <end position="117"/>
    </location>
</feature>
<feature type="transmembrane region" description="Helical" evidence="1">
    <location>
        <begin position="23"/>
        <end position="45"/>
    </location>
</feature>
<feature type="transmembrane region" description="Helical" evidence="1">
    <location>
        <begin position="150"/>
        <end position="168"/>
    </location>
</feature>
<accession>A0ABT3HGG4</accession>
<reference evidence="3" key="1">
    <citation type="submission" date="2023-07" db="EMBL/GenBank/DDBJ databases">
        <title>Genome sequencing of Purple Non-Sulfur Bacteria from various extreme environments.</title>
        <authorList>
            <person name="Mayer M."/>
        </authorList>
    </citation>
    <scope>NUCLEOTIDE SEQUENCE [LARGE SCALE GENOMIC DNA]</scope>
    <source>
        <strain evidence="3">DSM 17935</strain>
    </source>
</reference>
<keyword evidence="1" id="KW-0812">Transmembrane</keyword>
<name>A0ABT3HGG4_9HYPH</name>
<feature type="transmembrane region" description="Helical" evidence="1">
    <location>
        <begin position="123"/>
        <end position="143"/>
    </location>
</feature>
<keyword evidence="1" id="KW-1133">Transmembrane helix</keyword>
<sequence length="206" mass="21233">MGEFDKALTDIANIRSQLAAGTLFRGFGPAVIATTGGLALVAAVAQATWPAALADDPVRFVVCWIVVAVVAAALVGVEMFARSRRLHGGMADAMILAAVEQFLPAGVAGAAVTAAVLKYAPDSIWMLPGLWQILVALGLFASLRSLPRSIGLAGAWYLVAGIAVFILASTSRELSPWMMGVPFALGQGLMAILLRSANGGDDGQAI</sequence>
<evidence type="ECO:0000313" key="3">
    <source>
        <dbReference type="Proteomes" id="UP001209755"/>
    </source>
</evidence>
<dbReference type="Proteomes" id="UP001209755">
    <property type="component" value="Unassembled WGS sequence"/>
</dbReference>
<comment type="caution">
    <text evidence="2">The sequence shown here is derived from an EMBL/GenBank/DDBJ whole genome shotgun (WGS) entry which is preliminary data.</text>
</comment>
<proteinExistence type="predicted"/>
<organism evidence="2 3">
    <name type="scientific">Rhodobium gokarnense</name>
    <dbReference type="NCBI Taxonomy" id="364296"/>
    <lineage>
        <taxon>Bacteria</taxon>
        <taxon>Pseudomonadati</taxon>
        <taxon>Pseudomonadota</taxon>
        <taxon>Alphaproteobacteria</taxon>
        <taxon>Hyphomicrobiales</taxon>
        <taxon>Rhodobiaceae</taxon>
        <taxon>Rhodobium</taxon>
    </lineage>
</organism>
<dbReference type="EMBL" id="JAOQNS010000012">
    <property type="protein sequence ID" value="MCW2309424.1"/>
    <property type="molecule type" value="Genomic_DNA"/>
</dbReference>
<feature type="transmembrane region" description="Helical" evidence="1">
    <location>
        <begin position="57"/>
        <end position="81"/>
    </location>
</feature>
<evidence type="ECO:0000256" key="1">
    <source>
        <dbReference type="SAM" id="Phobius"/>
    </source>
</evidence>
<protein>
    <submittedName>
        <fullName evidence="2">Uncharacterized protein</fullName>
    </submittedName>
</protein>
<evidence type="ECO:0000313" key="2">
    <source>
        <dbReference type="EMBL" id="MCW2309424.1"/>
    </source>
</evidence>